<organism evidence="9">
    <name type="scientific">Gongylonema pulchrum</name>
    <dbReference type="NCBI Taxonomy" id="637853"/>
    <lineage>
        <taxon>Eukaryota</taxon>
        <taxon>Metazoa</taxon>
        <taxon>Ecdysozoa</taxon>
        <taxon>Nematoda</taxon>
        <taxon>Chromadorea</taxon>
        <taxon>Rhabditida</taxon>
        <taxon>Spirurina</taxon>
        <taxon>Spiruromorpha</taxon>
        <taxon>Spiruroidea</taxon>
        <taxon>Gongylonematidae</taxon>
        <taxon>Gongylonema</taxon>
    </lineage>
</organism>
<dbReference type="Gene3D" id="3.30.200.20">
    <property type="entry name" value="Phosphorylase Kinase, domain 1"/>
    <property type="match status" value="1"/>
</dbReference>
<keyword evidence="2" id="KW-0808">Transferase</keyword>
<evidence type="ECO:0000256" key="4">
    <source>
        <dbReference type="ARBA" id="ARBA00022777"/>
    </source>
</evidence>
<dbReference type="InterPro" id="IPR050108">
    <property type="entry name" value="CDK"/>
</dbReference>
<accession>A0A183DPH6</accession>
<keyword evidence="5" id="KW-0067">ATP-binding</keyword>
<evidence type="ECO:0000313" key="8">
    <source>
        <dbReference type="Proteomes" id="UP000271098"/>
    </source>
</evidence>
<dbReference type="OrthoDB" id="1732493at2759"/>
<dbReference type="Proteomes" id="UP000271098">
    <property type="component" value="Unassembled WGS sequence"/>
</dbReference>
<evidence type="ECO:0000256" key="5">
    <source>
        <dbReference type="ARBA" id="ARBA00022840"/>
    </source>
</evidence>
<dbReference type="PROSITE" id="PS50011">
    <property type="entry name" value="PROTEIN_KINASE_DOM"/>
    <property type="match status" value="1"/>
</dbReference>
<dbReference type="InterPro" id="IPR000719">
    <property type="entry name" value="Prot_kinase_dom"/>
</dbReference>
<protein>
    <submittedName>
        <fullName evidence="9">Protein kinase domain-containing protein</fullName>
    </submittedName>
</protein>
<dbReference type="EMBL" id="UYRT01078062">
    <property type="protein sequence ID" value="VDN17688.1"/>
    <property type="molecule type" value="Genomic_DNA"/>
</dbReference>
<dbReference type="Gene3D" id="1.10.510.10">
    <property type="entry name" value="Transferase(Phosphotransferase) domain 1"/>
    <property type="match status" value="1"/>
</dbReference>
<dbReference type="Pfam" id="PF00069">
    <property type="entry name" value="Pkinase"/>
    <property type="match status" value="1"/>
</dbReference>
<dbReference type="SUPFAM" id="SSF56112">
    <property type="entry name" value="Protein kinase-like (PK-like)"/>
    <property type="match status" value="1"/>
</dbReference>
<feature type="domain" description="Protein kinase" evidence="6">
    <location>
        <begin position="32"/>
        <end position="329"/>
    </location>
</feature>
<reference evidence="7 8" key="2">
    <citation type="submission" date="2018-11" db="EMBL/GenBank/DDBJ databases">
        <authorList>
            <consortium name="Pathogen Informatics"/>
        </authorList>
    </citation>
    <scope>NUCLEOTIDE SEQUENCE [LARGE SCALE GENOMIC DNA]</scope>
</reference>
<keyword evidence="4" id="KW-0418">Kinase</keyword>
<dbReference type="InterPro" id="IPR008266">
    <property type="entry name" value="Tyr_kinase_AS"/>
</dbReference>
<evidence type="ECO:0000256" key="2">
    <source>
        <dbReference type="ARBA" id="ARBA00022679"/>
    </source>
</evidence>
<keyword evidence="3" id="KW-0547">Nucleotide-binding</keyword>
<evidence type="ECO:0000256" key="1">
    <source>
        <dbReference type="ARBA" id="ARBA00022527"/>
    </source>
</evidence>
<dbReference type="InterPro" id="IPR011009">
    <property type="entry name" value="Kinase-like_dom_sf"/>
</dbReference>
<dbReference type="GO" id="GO:0005634">
    <property type="term" value="C:nucleus"/>
    <property type="evidence" value="ECO:0007669"/>
    <property type="project" value="TreeGrafter"/>
</dbReference>
<evidence type="ECO:0000259" key="6">
    <source>
        <dbReference type="PROSITE" id="PS50011"/>
    </source>
</evidence>
<sequence>MALSRVPGFSEEDEYIPVRRVSPENTNFPRGYSQLALYDRLPYGVVYKGAENRTGKIVTVKKYCRGVRRRKHSVPEIREASLLKELKHPNIVVLNATILDGNFIFMIFEDFPTNLKKYMMSLAEDQLVDRSQQKSFLYQMLQGVSFCHRRGVSHFDLRPENLILDGKGTLKLANFSLVYADGTPMRDNDFKTVYKFPEELEKSLRDRTVNPVWYMSPEEMLFVDYCPKKADIWSCGCVFAEMATKDPLFSGNSKCEQLDQIFRTISSPVKGKAPTPEVYQFFHHRSDSTLESEFEKYIDPSGLTMLLKMLDYDPQKRPSAKTLLSNAYFSNLDLNKFPSGSYGLRRSRSSLP</sequence>
<evidence type="ECO:0000256" key="3">
    <source>
        <dbReference type="ARBA" id="ARBA00022741"/>
    </source>
</evidence>
<gene>
    <name evidence="7" type="ORF">GPUH_LOCUS10617</name>
</gene>
<dbReference type="GO" id="GO:0004674">
    <property type="term" value="F:protein serine/threonine kinase activity"/>
    <property type="evidence" value="ECO:0007669"/>
    <property type="project" value="UniProtKB-KW"/>
</dbReference>
<proteinExistence type="predicted"/>
<dbReference type="PROSITE" id="PS00109">
    <property type="entry name" value="PROTEIN_KINASE_TYR"/>
    <property type="match status" value="1"/>
</dbReference>
<name>A0A183DPH6_9BILA</name>
<reference evidence="9" key="1">
    <citation type="submission" date="2016-06" db="UniProtKB">
        <authorList>
            <consortium name="WormBaseParasite"/>
        </authorList>
    </citation>
    <scope>IDENTIFICATION</scope>
</reference>
<evidence type="ECO:0000313" key="9">
    <source>
        <dbReference type="WBParaSite" id="GPUH_0001063001-mRNA-1"/>
    </source>
</evidence>
<dbReference type="AlphaFoldDB" id="A0A183DPH6"/>
<dbReference type="GO" id="GO:0005524">
    <property type="term" value="F:ATP binding"/>
    <property type="evidence" value="ECO:0007669"/>
    <property type="project" value="UniProtKB-KW"/>
</dbReference>
<keyword evidence="8" id="KW-1185">Reference proteome</keyword>
<dbReference type="WBParaSite" id="GPUH_0001063001-mRNA-1">
    <property type="protein sequence ID" value="GPUH_0001063001-mRNA-1"/>
    <property type="gene ID" value="GPUH_0001063001"/>
</dbReference>
<dbReference type="PANTHER" id="PTHR24056">
    <property type="entry name" value="CELL DIVISION PROTEIN KINASE"/>
    <property type="match status" value="1"/>
</dbReference>
<evidence type="ECO:0000313" key="7">
    <source>
        <dbReference type="EMBL" id="VDN17688.1"/>
    </source>
</evidence>
<keyword evidence="1" id="KW-0723">Serine/threonine-protein kinase</keyword>